<feature type="transmembrane region" description="Helical" evidence="1">
    <location>
        <begin position="26"/>
        <end position="47"/>
    </location>
</feature>
<evidence type="ECO:0000313" key="2">
    <source>
        <dbReference type="EMBL" id="MBE1605413.1"/>
    </source>
</evidence>
<evidence type="ECO:0000256" key="1">
    <source>
        <dbReference type="SAM" id="Phobius"/>
    </source>
</evidence>
<dbReference type="AlphaFoldDB" id="A0A927MV69"/>
<dbReference type="PANTHER" id="PTHR37305">
    <property type="entry name" value="INTEGRAL MEMBRANE PROTEIN-RELATED"/>
    <property type="match status" value="1"/>
</dbReference>
<evidence type="ECO:0000313" key="3">
    <source>
        <dbReference type="Proteomes" id="UP000638648"/>
    </source>
</evidence>
<reference evidence="2" key="1">
    <citation type="submission" date="2020-10" db="EMBL/GenBank/DDBJ databases">
        <title>Sequencing the genomes of 1000 actinobacteria strains.</title>
        <authorList>
            <person name="Klenk H.-P."/>
        </authorList>
    </citation>
    <scope>NUCLEOTIDE SEQUENCE</scope>
    <source>
        <strain evidence="2">DSM 45354</strain>
    </source>
</reference>
<sequence>MSSVRTFVPALESEARKFASARVGQVATAMLVVGIAAICAGMVMAAAKDDPQLAGKLALLHDPGGWAGYLTTASQISAVAGLLGFGVVLSWLVGREFAEGTITGLFALPVSRRAILAAKLAVYGGWVVAVAAVLVLALLGLGFAVALGPLGPDVVPLLLRQFLVTLLTGLLALPAALVATLSRNVLAGVGTVLGLVVAAQVAAIVGAGGWFPFAMPGIWSTSTTPAFAGALPLQCALVLVVGTLCVVLAADSWRRLQLDR</sequence>
<dbReference type="PANTHER" id="PTHR37305:SF1">
    <property type="entry name" value="MEMBRANE PROTEIN"/>
    <property type="match status" value="1"/>
</dbReference>
<feature type="transmembrane region" description="Helical" evidence="1">
    <location>
        <begin position="67"/>
        <end position="93"/>
    </location>
</feature>
<keyword evidence="3" id="KW-1185">Reference proteome</keyword>
<dbReference type="RefSeq" id="WP_192749756.1">
    <property type="nucleotide sequence ID" value="NZ_BAABJL010000199.1"/>
</dbReference>
<feature type="transmembrane region" description="Helical" evidence="1">
    <location>
        <begin position="158"/>
        <end position="178"/>
    </location>
</feature>
<accession>A0A927MV69</accession>
<protein>
    <submittedName>
        <fullName evidence="2">ABC-2 type transport system permease protein</fullName>
    </submittedName>
</protein>
<dbReference type="EMBL" id="JADBEM010000001">
    <property type="protein sequence ID" value="MBE1605413.1"/>
    <property type="molecule type" value="Genomic_DNA"/>
</dbReference>
<keyword evidence="1" id="KW-0812">Transmembrane</keyword>
<feature type="transmembrane region" description="Helical" evidence="1">
    <location>
        <begin position="120"/>
        <end position="146"/>
    </location>
</feature>
<organism evidence="2 3">
    <name type="scientific">Actinopolymorpha pittospori</name>
    <dbReference type="NCBI Taxonomy" id="648752"/>
    <lineage>
        <taxon>Bacteria</taxon>
        <taxon>Bacillati</taxon>
        <taxon>Actinomycetota</taxon>
        <taxon>Actinomycetes</taxon>
        <taxon>Propionibacteriales</taxon>
        <taxon>Actinopolymorphaceae</taxon>
        <taxon>Actinopolymorpha</taxon>
    </lineage>
</organism>
<keyword evidence="1" id="KW-1133">Transmembrane helix</keyword>
<dbReference type="Proteomes" id="UP000638648">
    <property type="component" value="Unassembled WGS sequence"/>
</dbReference>
<feature type="transmembrane region" description="Helical" evidence="1">
    <location>
        <begin position="185"/>
        <end position="211"/>
    </location>
</feature>
<proteinExistence type="predicted"/>
<comment type="caution">
    <text evidence="2">The sequence shown here is derived from an EMBL/GenBank/DDBJ whole genome shotgun (WGS) entry which is preliminary data.</text>
</comment>
<dbReference type="Pfam" id="PF12730">
    <property type="entry name" value="ABC2_membrane_4"/>
    <property type="match status" value="1"/>
</dbReference>
<name>A0A927MV69_9ACTN</name>
<feature type="transmembrane region" description="Helical" evidence="1">
    <location>
        <begin position="231"/>
        <end position="250"/>
    </location>
</feature>
<keyword evidence="1" id="KW-0472">Membrane</keyword>
<gene>
    <name evidence="2" type="ORF">HEB94_002261</name>
</gene>